<proteinExistence type="predicted"/>
<name>A0A1H4FRH4_9GAMM</name>
<feature type="domain" description="Integrase catalytic" evidence="1">
    <location>
        <begin position="1"/>
        <end position="72"/>
    </location>
</feature>
<dbReference type="EMBL" id="FNQS01000014">
    <property type="protein sequence ID" value="SEA99112.1"/>
    <property type="molecule type" value="Genomic_DNA"/>
</dbReference>
<dbReference type="GO" id="GO:0015074">
    <property type="term" value="P:DNA integration"/>
    <property type="evidence" value="ECO:0007669"/>
    <property type="project" value="InterPro"/>
</dbReference>
<dbReference type="InterPro" id="IPR036397">
    <property type="entry name" value="RNaseH_sf"/>
</dbReference>
<dbReference type="AlphaFoldDB" id="A0A1H4FRH4"/>
<dbReference type="Pfam" id="PF13683">
    <property type="entry name" value="rve_3"/>
    <property type="match status" value="1"/>
</dbReference>
<accession>A0A1H4FRH4</accession>
<protein>
    <submittedName>
        <fullName evidence="2">Integrase core domain-containing protein</fullName>
    </submittedName>
</protein>
<dbReference type="InterPro" id="IPR001584">
    <property type="entry name" value="Integrase_cat-core"/>
</dbReference>
<keyword evidence="3" id="KW-1185">Reference proteome</keyword>
<evidence type="ECO:0000313" key="2">
    <source>
        <dbReference type="EMBL" id="SEA99112.1"/>
    </source>
</evidence>
<sequence length="80" mass="9693">MLELIKPGKPAQNAFIERFNRTYWTEILDFYLFRTLNEAREITERRLTEYNSERPHESLNNLTPEEYRLMAEKLKLSKNA</sequence>
<dbReference type="PROSITE" id="PS50994">
    <property type="entry name" value="INTEGRASE"/>
    <property type="match status" value="1"/>
</dbReference>
<dbReference type="STRING" id="71657.SAMN02982996_03174"/>
<dbReference type="PANTHER" id="PTHR47515:SF2">
    <property type="entry name" value="INTEGRASE CORE DOMAIN PROTEIN"/>
    <property type="match status" value="1"/>
</dbReference>
<dbReference type="SUPFAM" id="SSF53098">
    <property type="entry name" value="Ribonuclease H-like"/>
    <property type="match status" value="1"/>
</dbReference>
<gene>
    <name evidence="2" type="ORF">SAMN02982996_03174</name>
</gene>
<dbReference type="GO" id="GO:0003676">
    <property type="term" value="F:nucleic acid binding"/>
    <property type="evidence" value="ECO:0007669"/>
    <property type="project" value="InterPro"/>
</dbReference>
<evidence type="ECO:0000313" key="3">
    <source>
        <dbReference type="Proteomes" id="UP000187280"/>
    </source>
</evidence>
<dbReference type="InterPro" id="IPR012337">
    <property type="entry name" value="RNaseH-like_sf"/>
</dbReference>
<dbReference type="PANTHER" id="PTHR47515">
    <property type="entry name" value="LOW CALCIUM RESPONSE LOCUS PROTEIN T"/>
    <property type="match status" value="1"/>
</dbReference>
<reference evidence="2 3" key="1">
    <citation type="submission" date="2016-10" db="EMBL/GenBank/DDBJ databases">
        <authorList>
            <person name="de Groot N.N."/>
        </authorList>
    </citation>
    <scope>NUCLEOTIDE SEQUENCE [LARGE SCALE GENOMIC DNA]</scope>
    <source>
        <strain evidence="2 3">ATCC 29281</strain>
    </source>
</reference>
<organism evidence="2 3">
    <name type="scientific">Lonsdalea quercina</name>
    <dbReference type="NCBI Taxonomy" id="71657"/>
    <lineage>
        <taxon>Bacteria</taxon>
        <taxon>Pseudomonadati</taxon>
        <taxon>Pseudomonadota</taxon>
        <taxon>Gammaproteobacteria</taxon>
        <taxon>Enterobacterales</taxon>
        <taxon>Pectobacteriaceae</taxon>
        <taxon>Lonsdalea</taxon>
    </lineage>
</organism>
<dbReference type="Gene3D" id="3.30.420.10">
    <property type="entry name" value="Ribonuclease H-like superfamily/Ribonuclease H"/>
    <property type="match status" value="1"/>
</dbReference>
<dbReference type="Proteomes" id="UP000187280">
    <property type="component" value="Unassembled WGS sequence"/>
</dbReference>
<evidence type="ECO:0000259" key="1">
    <source>
        <dbReference type="PROSITE" id="PS50994"/>
    </source>
</evidence>